<dbReference type="InterPro" id="IPR016181">
    <property type="entry name" value="Acyl_CoA_acyltransferase"/>
</dbReference>
<gene>
    <name evidence="2" type="ORF">Aco03nite_086110</name>
</gene>
<keyword evidence="3" id="KW-1185">Reference proteome</keyword>
<protein>
    <recommendedName>
        <fullName evidence="1">N-acetyltransferase domain-containing protein</fullName>
    </recommendedName>
</protein>
<dbReference type="PROSITE" id="PS51186">
    <property type="entry name" value="GNAT"/>
    <property type="match status" value="1"/>
</dbReference>
<dbReference type="EMBL" id="BOMG01000105">
    <property type="protein sequence ID" value="GID60207.1"/>
    <property type="molecule type" value="Genomic_DNA"/>
</dbReference>
<dbReference type="Pfam" id="PF00583">
    <property type="entry name" value="Acetyltransf_1"/>
    <property type="match status" value="1"/>
</dbReference>
<dbReference type="Proteomes" id="UP000612282">
    <property type="component" value="Unassembled WGS sequence"/>
</dbReference>
<comment type="caution">
    <text evidence="2">The sequence shown here is derived from an EMBL/GenBank/DDBJ whole genome shotgun (WGS) entry which is preliminary data.</text>
</comment>
<evidence type="ECO:0000313" key="2">
    <source>
        <dbReference type="EMBL" id="GID60207.1"/>
    </source>
</evidence>
<proteinExistence type="predicted"/>
<dbReference type="SUPFAM" id="SSF55729">
    <property type="entry name" value="Acyl-CoA N-acyltransferases (Nat)"/>
    <property type="match status" value="1"/>
</dbReference>
<evidence type="ECO:0000259" key="1">
    <source>
        <dbReference type="PROSITE" id="PS51186"/>
    </source>
</evidence>
<reference evidence="2 3" key="1">
    <citation type="submission" date="2021-01" db="EMBL/GenBank/DDBJ databases">
        <title>Whole genome shotgun sequence of Actinoplanes couchii NBRC 106145.</title>
        <authorList>
            <person name="Komaki H."/>
            <person name="Tamura T."/>
        </authorList>
    </citation>
    <scope>NUCLEOTIDE SEQUENCE [LARGE SCALE GENOMIC DNA]</scope>
    <source>
        <strain evidence="2 3">NBRC 106145</strain>
    </source>
</reference>
<dbReference type="RefSeq" id="WP_203807012.1">
    <property type="nucleotide sequence ID" value="NZ_BAAAQE010000105.1"/>
</dbReference>
<sequence>MTTAAFIAEIRDRHFPVKNESSGLIGEACDDPVRFNEATAALYRRVFNHEPAYAVPEQRRAAAGRLREVHEGIHHERFLISDADGAVVGWMCGEMEDRSTFYLRSTGFLPEHRIRGAARFYPLFLDYLRELGYERITSHHHPHNSPAIIMQLKMGFVIDGMTFDERYGPMVKLVLHIHEDRKQEYLRRFRLA</sequence>
<organism evidence="2 3">
    <name type="scientific">Actinoplanes couchii</name>
    <dbReference type="NCBI Taxonomy" id="403638"/>
    <lineage>
        <taxon>Bacteria</taxon>
        <taxon>Bacillati</taxon>
        <taxon>Actinomycetota</taxon>
        <taxon>Actinomycetes</taxon>
        <taxon>Micromonosporales</taxon>
        <taxon>Micromonosporaceae</taxon>
        <taxon>Actinoplanes</taxon>
    </lineage>
</organism>
<name>A0ABQ3XNX0_9ACTN</name>
<accession>A0ABQ3XNX0</accession>
<dbReference type="Gene3D" id="3.40.630.30">
    <property type="match status" value="1"/>
</dbReference>
<feature type="domain" description="N-acetyltransferase" evidence="1">
    <location>
        <begin position="33"/>
        <end position="175"/>
    </location>
</feature>
<dbReference type="InterPro" id="IPR000182">
    <property type="entry name" value="GNAT_dom"/>
</dbReference>
<evidence type="ECO:0000313" key="3">
    <source>
        <dbReference type="Proteomes" id="UP000612282"/>
    </source>
</evidence>